<name>A0A1E1WXF8_9ACAR</name>
<keyword evidence="2" id="KW-0732">Signal</keyword>
<evidence type="ECO:0000256" key="2">
    <source>
        <dbReference type="SAM" id="SignalP"/>
    </source>
</evidence>
<reference evidence="3" key="1">
    <citation type="journal article" date="2017" name="Front. Cell. Infect. Microbiol.">
        <title>The Distinct Transcriptional Response of the Midgut of Amblyomma sculptum and Amblyomma aureolatum Ticks to Rickettsia rickettsii Correlates to Their Differences in Susceptibility to Infection.</title>
        <authorList>
            <person name="Martins L.A."/>
            <person name="Galletti M.F.B.M."/>
            <person name="Ribeiro J.M."/>
            <person name="Fujita A."/>
            <person name="Costa F.B."/>
            <person name="Labruna M.B."/>
            <person name="Daffre S."/>
            <person name="Fogaca A.C."/>
        </authorList>
    </citation>
    <scope>NUCLEOTIDE SEQUENCE</scope>
</reference>
<dbReference type="AlphaFoldDB" id="A0A1E1WXF8"/>
<protein>
    <submittedName>
        <fullName evidence="3">Putative secreted protein</fullName>
    </submittedName>
</protein>
<accession>A0A1E1WXF8</accession>
<feature type="compositionally biased region" description="Basic and acidic residues" evidence="1">
    <location>
        <begin position="23"/>
        <end position="36"/>
    </location>
</feature>
<sequence>ATLLIALAACALLMTAFAVPAERPPDREPRVNGQEEQREEDTVGSDTAHKQGDEGKTDVEKDVPRPSGAREELPEGMIFEENSQRGQRDSRSEETPSSDKNSVSEKQSNSRPN</sequence>
<feature type="compositionally biased region" description="Basic and acidic residues" evidence="1">
    <location>
        <begin position="47"/>
        <end position="73"/>
    </location>
</feature>
<feature type="signal peptide" evidence="2">
    <location>
        <begin position="1"/>
        <end position="18"/>
    </location>
</feature>
<evidence type="ECO:0000256" key="1">
    <source>
        <dbReference type="SAM" id="MobiDB-lite"/>
    </source>
</evidence>
<feature type="non-terminal residue" evidence="3">
    <location>
        <position position="1"/>
    </location>
</feature>
<feature type="chain" id="PRO_5009115703" evidence="2">
    <location>
        <begin position="19"/>
        <end position="113"/>
    </location>
</feature>
<feature type="region of interest" description="Disordered" evidence="1">
    <location>
        <begin position="19"/>
        <end position="113"/>
    </location>
</feature>
<evidence type="ECO:0000313" key="3">
    <source>
        <dbReference type="EMBL" id="JAT91441.1"/>
    </source>
</evidence>
<organism evidence="3">
    <name type="scientific">Amblyomma aureolatum</name>
    <dbReference type="NCBI Taxonomy" id="187763"/>
    <lineage>
        <taxon>Eukaryota</taxon>
        <taxon>Metazoa</taxon>
        <taxon>Ecdysozoa</taxon>
        <taxon>Arthropoda</taxon>
        <taxon>Chelicerata</taxon>
        <taxon>Arachnida</taxon>
        <taxon>Acari</taxon>
        <taxon>Parasitiformes</taxon>
        <taxon>Ixodida</taxon>
        <taxon>Ixodoidea</taxon>
        <taxon>Ixodidae</taxon>
        <taxon>Amblyomminae</taxon>
        <taxon>Amblyomma</taxon>
    </lineage>
</organism>
<feature type="compositionally biased region" description="Polar residues" evidence="1">
    <location>
        <begin position="98"/>
        <end position="113"/>
    </location>
</feature>
<dbReference type="EMBL" id="GFAC01007747">
    <property type="protein sequence ID" value="JAT91441.1"/>
    <property type="molecule type" value="mRNA"/>
</dbReference>
<proteinExistence type="evidence at transcript level"/>
<feature type="compositionally biased region" description="Basic and acidic residues" evidence="1">
    <location>
        <begin position="82"/>
        <end position="94"/>
    </location>
</feature>